<keyword evidence="12" id="KW-0539">Nucleus</keyword>
<keyword evidence="10" id="KW-0496">Mitochondrion</keyword>
<comment type="subunit">
    <text evidence="15">Homotetramer. Interacts with PCTP.</text>
</comment>
<dbReference type="PANTHER" id="PTHR21660">
    <property type="entry name" value="THIOESTERASE SUPERFAMILY MEMBER-RELATED"/>
    <property type="match status" value="1"/>
</dbReference>
<evidence type="ECO:0000256" key="6">
    <source>
        <dbReference type="ARBA" id="ARBA00022490"/>
    </source>
</evidence>
<dbReference type="Gene3D" id="3.10.129.10">
    <property type="entry name" value="Hotdog Thioesterase"/>
    <property type="match status" value="1"/>
</dbReference>
<evidence type="ECO:0000256" key="12">
    <source>
        <dbReference type="ARBA" id="ARBA00023242"/>
    </source>
</evidence>
<dbReference type="AlphaFoldDB" id="A0ABC8TYJ8"/>
<dbReference type="GO" id="GO:0005739">
    <property type="term" value="C:mitochondrion"/>
    <property type="evidence" value="ECO:0007669"/>
    <property type="project" value="UniProtKB-SubCell"/>
</dbReference>
<organism evidence="20 21">
    <name type="scientific">Ilex paraguariensis</name>
    <name type="common">yerba mate</name>
    <dbReference type="NCBI Taxonomy" id="185542"/>
    <lineage>
        <taxon>Eukaryota</taxon>
        <taxon>Viridiplantae</taxon>
        <taxon>Streptophyta</taxon>
        <taxon>Embryophyta</taxon>
        <taxon>Tracheophyta</taxon>
        <taxon>Spermatophyta</taxon>
        <taxon>Magnoliopsida</taxon>
        <taxon>eudicotyledons</taxon>
        <taxon>Gunneridae</taxon>
        <taxon>Pentapetalae</taxon>
        <taxon>asterids</taxon>
        <taxon>campanulids</taxon>
        <taxon>Aquifoliales</taxon>
        <taxon>Aquifoliaceae</taxon>
        <taxon>Ilex</taxon>
    </lineage>
</organism>
<dbReference type="GO" id="GO:0006629">
    <property type="term" value="P:lipid metabolic process"/>
    <property type="evidence" value="ECO:0007669"/>
    <property type="project" value="UniProtKB-KW"/>
</dbReference>
<evidence type="ECO:0000256" key="17">
    <source>
        <dbReference type="ARBA" id="ARBA00081533"/>
    </source>
</evidence>
<evidence type="ECO:0000256" key="4">
    <source>
        <dbReference type="ARBA" id="ARBA00004514"/>
    </source>
</evidence>
<comment type="subcellular location">
    <subcellularLocation>
        <location evidence="3">Cytoplasm</location>
        <location evidence="3">Cytoskeleton</location>
        <location evidence="3">Spindle</location>
    </subcellularLocation>
    <subcellularLocation>
        <location evidence="4">Cytoplasm</location>
        <location evidence="4">Cytosol</location>
    </subcellularLocation>
    <subcellularLocation>
        <location evidence="2">Mitochondrion</location>
    </subcellularLocation>
    <subcellularLocation>
        <location evidence="1">Nucleus</location>
    </subcellularLocation>
</comment>
<evidence type="ECO:0000256" key="5">
    <source>
        <dbReference type="ARBA" id="ARBA00008324"/>
    </source>
</evidence>
<evidence type="ECO:0000256" key="9">
    <source>
        <dbReference type="ARBA" id="ARBA00023098"/>
    </source>
</evidence>
<reference evidence="20 21" key="1">
    <citation type="submission" date="2024-02" db="EMBL/GenBank/DDBJ databases">
        <authorList>
            <person name="Vignale AGUSTIN F."/>
            <person name="Sosa J E."/>
            <person name="Modenutti C."/>
        </authorList>
    </citation>
    <scope>NUCLEOTIDE SEQUENCE [LARGE SCALE GENOMIC DNA]</scope>
</reference>
<keyword evidence="7" id="KW-0378">Hydrolase</keyword>
<evidence type="ECO:0000256" key="3">
    <source>
        <dbReference type="ARBA" id="ARBA00004186"/>
    </source>
</evidence>
<dbReference type="SUPFAM" id="SSF54637">
    <property type="entry name" value="Thioesterase/thiol ester dehydrase-isomerase"/>
    <property type="match status" value="1"/>
</dbReference>
<evidence type="ECO:0000256" key="7">
    <source>
        <dbReference type="ARBA" id="ARBA00022801"/>
    </source>
</evidence>
<dbReference type="GO" id="GO:0005634">
    <property type="term" value="C:nucleus"/>
    <property type="evidence" value="ECO:0007669"/>
    <property type="project" value="UniProtKB-SubCell"/>
</dbReference>
<dbReference type="EMBL" id="CAUOFW020006391">
    <property type="protein sequence ID" value="CAK9174579.1"/>
    <property type="molecule type" value="Genomic_DNA"/>
</dbReference>
<evidence type="ECO:0000256" key="13">
    <source>
        <dbReference type="ARBA" id="ARBA00052976"/>
    </source>
</evidence>
<evidence type="ECO:0000259" key="19">
    <source>
        <dbReference type="Pfam" id="PF03061"/>
    </source>
</evidence>
<dbReference type="InterPro" id="IPR006683">
    <property type="entry name" value="Thioestr_dom"/>
</dbReference>
<evidence type="ECO:0000256" key="16">
    <source>
        <dbReference type="ARBA" id="ARBA00067273"/>
    </source>
</evidence>
<evidence type="ECO:0000256" key="11">
    <source>
        <dbReference type="ARBA" id="ARBA00023212"/>
    </source>
</evidence>
<dbReference type="GO" id="GO:0160215">
    <property type="term" value="F:deacylase activity"/>
    <property type="evidence" value="ECO:0007669"/>
    <property type="project" value="UniProtKB-ARBA"/>
</dbReference>
<protein>
    <recommendedName>
        <fullName evidence="16">Acyl-coenzyme A thioesterase 13</fullName>
    </recommendedName>
    <alternativeName>
        <fullName evidence="17">Hotdog-fold thioesterase superfamily member 2</fullName>
    </alternativeName>
    <alternativeName>
        <fullName evidence="18">Thioesterase superfamily member 2</fullName>
    </alternativeName>
</protein>
<sequence>MEDDPPQRARKWVEGMSKGLDKELDGLILGGLQIEKCEKGLIRCNFTIPPHLSDKNGDWHVGAIATLIDDIGAATVISSAGNIKGTVDLSISYYSTAKIQEKVEIEGKVVGQRGQVMSAAVEVKKKENGEMIALGRVWMMTTVYERHSQASKL</sequence>
<evidence type="ECO:0000256" key="18">
    <source>
        <dbReference type="ARBA" id="ARBA00083956"/>
    </source>
</evidence>
<dbReference type="GO" id="GO:0005829">
    <property type="term" value="C:cytosol"/>
    <property type="evidence" value="ECO:0007669"/>
    <property type="project" value="UniProtKB-SubCell"/>
</dbReference>
<proteinExistence type="inferred from homology"/>
<evidence type="ECO:0000256" key="10">
    <source>
        <dbReference type="ARBA" id="ARBA00023128"/>
    </source>
</evidence>
<dbReference type="InterPro" id="IPR003736">
    <property type="entry name" value="PAAI_dom"/>
</dbReference>
<keyword evidence="6" id="KW-0963">Cytoplasm</keyword>
<dbReference type="NCBIfam" id="TIGR00369">
    <property type="entry name" value="unchar_dom_1"/>
    <property type="match status" value="1"/>
</dbReference>
<feature type="domain" description="Thioesterase" evidence="19">
    <location>
        <begin position="56"/>
        <end position="131"/>
    </location>
</feature>
<comment type="catalytic activity">
    <reaction evidence="13">
        <text>a fatty acyl-CoA + H2O = a fatty acid + CoA + H(+)</text>
        <dbReference type="Rhea" id="RHEA:16781"/>
        <dbReference type="ChEBI" id="CHEBI:15377"/>
        <dbReference type="ChEBI" id="CHEBI:15378"/>
        <dbReference type="ChEBI" id="CHEBI:28868"/>
        <dbReference type="ChEBI" id="CHEBI:57287"/>
        <dbReference type="ChEBI" id="CHEBI:77636"/>
    </reaction>
    <physiologicalReaction direction="left-to-right" evidence="13">
        <dbReference type="Rhea" id="RHEA:16782"/>
    </physiologicalReaction>
</comment>
<dbReference type="PANTHER" id="PTHR21660:SF1">
    <property type="entry name" value="ACYL-COENZYME A THIOESTERASE 13"/>
    <property type="match status" value="1"/>
</dbReference>
<dbReference type="Proteomes" id="UP001642360">
    <property type="component" value="Unassembled WGS sequence"/>
</dbReference>
<dbReference type="Pfam" id="PF03061">
    <property type="entry name" value="4HBT"/>
    <property type="match status" value="1"/>
</dbReference>
<evidence type="ECO:0000313" key="21">
    <source>
        <dbReference type="Proteomes" id="UP001642360"/>
    </source>
</evidence>
<dbReference type="FunFam" id="3.10.129.10:FF:000021">
    <property type="entry name" value="Acyl-coenzyme A thioesterase 13"/>
    <property type="match status" value="1"/>
</dbReference>
<evidence type="ECO:0000313" key="20">
    <source>
        <dbReference type="EMBL" id="CAK9174579.1"/>
    </source>
</evidence>
<dbReference type="InterPro" id="IPR039298">
    <property type="entry name" value="ACOT13"/>
</dbReference>
<gene>
    <name evidence="20" type="ORF">ILEXP_LOCUS44330</name>
</gene>
<evidence type="ECO:0000256" key="8">
    <source>
        <dbReference type="ARBA" id="ARBA00022990"/>
    </source>
</evidence>
<keyword evidence="21" id="KW-1185">Reference proteome</keyword>
<comment type="similarity">
    <text evidence="5">Belongs to the thioesterase PaaI family.</text>
</comment>
<dbReference type="InterPro" id="IPR029069">
    <property type="entry name" value="HotDog_dom_sf"/>
</dbReference>
<accession>A0ABC8TYJ8</accession>
<evidence type="ECO:0000256" key="15">
    <source>
        <dbReference type="ARBA" id="ARBA00064709"/>
    </source>
</evidence>
<evidence type="ECO:0000256" key="1">
    <source>
        <dbReference type="ARBA" id="ARBA00004123"/>
    </source>
</evidence>
<dbReference type="GO" id="GO:0016788">
    <property type="term" value="F:hydrolase activity, acting on ester bonds"/>
    <property type="evidence" value="ECO:0007669"/>
    <property type="project" value="UniProtKB-ARBA"/>
</dbReference>
<keyword evidence="9" id="KW-0443">Lipid metabolism</keyword>
<comment type="caution">
    <text evidence="20">The sequence shown here is derived from an EMBL/GenBank/DDBJ whole genome shotgun (WGS) entry which is preliminary data.</text>
</comment>
<keyword evidence="11" id="KW-0206">Cytoskeleton</keyword>
<comment type="function">
    <text evidence="14">Catalyzes the hydrolysis of acyl-CoAs into free fatty acids and coenzyme A (CoASH), regulating their respective intracellular levels. Has acyl-CoA thioesterase activity towards medium (C12) and long-chain (C18) fatty acyl-CoA substrates. Can also hydrolyze 3-hydroxyphenylacetyl-CoA and 3,4-dihydroxyphenylacetyl-CoA (in vitro). May play a role in controlling adaptive thermogenesis.</text>
</comment>
<evidence type="ECO:0000256" key="14">
    <source>
        <dbReference type="ARBA" id="ARBA00058205"/>
    </source>
</evidence>
<keyword evidence="8" id="KW-0007">Acetylation</keyword>
<dbReference type="CDD" id="cd03443">
    <property type="entry name" value="PaaI_thioesterase"/>
    <property type="match status" value="1"/>
</dbReference>
<dbReference type="GO" id="GO:0005819">
    <property type="term" value="C:spindle"/>
    <property type="evidence" value="ECO:0007669"/>
    <property type="project" value="UniProtKB-SubCell"/>
</dbReference>
<name>A0ABC8TYJ8_9AQUA</name>
<evidence type="ECO:0000256" key="2">
    <source>
        <dbReference type="ARBA" id="ARBA00004173"/>
    </source>
</evidence>